<dbReference type="AlphaFoldDB" id="A0A3B0VH30"/>
<evidence type="ECO:0000313" key="2">
    <source>
        <dbReference type="EMBL" id="VAW36099.1"/>
    </source>
</evidence>
<proteinExistence type="predicted"/>
<feature type="domain" description="RNA polymerase sigma-70 ECF-like HTH" evidence="1">
    <location>
        <begin position="5"/>
        <end position="177"/>
    </location>
</feature>
<organism evidence="2">
    <name type="scientific">hydrothermal vent metagenome</name>
    <dbReference type="NCBI Taxonomy" id="652676"/>
    <lineage>
        <taxon>unclassified sequences</taxon>
        <taxon>metagenomes</taxon>
        <taxon>ecological metagenomes</taxon>
    </lineage>
</organism>
<sequence length="199" mass="22530">MNKEPITILLQRVSSGEKELLNDIYSRLYADIKQIAEYQINKLNTGQTITPTVLTHDCYLKIAKQNRINLKNSKHFLNCLSISMRQLLIDVCRSKSSSKKQHITVTDTFDVIGDTNIDFKIIELDLLLNRVEKISVQYAEILNYKLILSMTFAEIGKAINKSERQVIRVWNQAKTLLMALANGETTNGATPNTNLEAGS</sequence>
<dbReference type="Pfam" id="PF07638">
    <property type="entry name" value="Sigma70_ECF"/>
    <property type="match status" value="1"/>
</dbReference>
<name>A0A3B0VH30_9ZZZZ</name>
<dbReference type="InterPro" id="IPR013324">
    <property type="entry name" value="RNA_pol_sigma_r3/r4-like"/>
</dbReference>
<protein>
    <recommendedName>
        <fullName evidence="1">RNA polymerase sigma-70 ECF-like HTH domain-containing protein</fullName>
    </recommendedName>
</protein>
<dbReference type="EMBL" id="UOEW01000130">
    <property type="protein sequence ID" value="VAW36099.1"/>
    <property type="molecule type" value="Genomic_DNA"/>
</dbReference>
<gene>
    <name evidence="2" type="ORF">MNBD_GAMMA01-208</name>
</gene>
<dbReference type="SUPFAM" id="SSF88659">
    <property type="entry name" value="Sigma3 and sigma4 domains of RNA polymerase sigma factors"/>
    <property type="match status" value="1"/>
</dbReference>
<evidence type="ECO:0000259" key="1">
    <source>
        <dbReference type="Pfam" id="PF07638"/>
    </source>
</evidence>
<reference evidence="2" key="1">
    <citation type="submission" date="2018-06" db="EMBL/GenBank/DDBJ databases">
        <authorList>
            <person name="Zhirakovskaya E."/>
        </authorList>
    </citation>
    <scope>NUCLEOTIDE SEQUENCE</scope>
</reference>
<accession>A0A3B0VH30</accession>
<dbReference type="InterPro" id="IPR053812">
    <property type="entry name" value="HTH_Sigma70_ECF-like"/>
</dbReference>